<dbReference type="KEGG" id="abp:AGABI1DRAFT125522"/>
<evidence type="ECO:0000313" key="7">
    <source>
        <dbReference type="EMBL" id="EKM83043.1"/>
    </source>
</evidence>
<evidence type="ECO:0000313" key="8">
    <source>
        <dbReference type="Proteomes" id="UP000008493"/>
    </source>
</evidence>
<name>K5XHV1_AGABU</name>
<dbReference type="OrthoDB" id="266518at2759"/>
<dbReference type="GeneID" id="18826324"/>
<accession>K5XHV1</accession>
<dbReference type="HOGENOM" id="CLU_046461_0_0_1"/>
<dbReference type="InterPro" id="IPR059112">
    <property type="entry name" value="CysZ/EI24"/>
</dbReference>
<keyword evidence="2 6" id="KW-0812">Transmembrane</keyword>
<protein>
    <submittedName>
        <fullName evidence="7">Uncharacterized protein</fullName>
    </submittedName>
</protein>
<gene>
    <name evidence="7" type="ORF">AGABI1DRAFT_125522</name>
</gene>
<evidence type="ECO:0000256" key="6">
    <source>
        <dbReference type="SAM" id="Phobius"/>
    </source>
</evidence>
<evidence type="ECO:0000256" key="5">
    <source>
        <dbReference type="SAM" id="MobiDB-lite"/>
    </source>
</evidence>
<evidence type="ECO:0000256" key="2">
    <source>
        <dbReference type="ARBA" id="ARBA00022692"/>
    </source>
</evidence>
<feature type="transmembrane region" description="Helical" evidence="6">
    <location>
        <begin position="93"/>
        <end position="115"/>
    </location>
</feature>
<proteinExistence type="predicted"/>
<dbReference type="OMA" id="CWVDSYY"/>
<dbReference type="GO" id="GO:0016236">
    <property type="term" value="P:macroautophagy"/>
    <property type="evidence" value="ECO:0007669"/>
    <property type="project" value="TreeGrafter"/>
</dbReference>
<organism evidence="7 8">
    <name type="scientific">Agaricus bisporus var. burnettii (strain JB137-S8 / ATCC MYA-4627 / FGSC 10392)</name>
    <name type="common">White button mushroom</name>
    <dbReference type="NCBI Taxonomy" id="597362"/>
    <lineage>
        <taxon>Eukaryota</taxon>
        <taxon>Fungi</taxon>
        <taxon>Dikarya</taxon>
        <taxon>Basidiomycota</taxon>
        <taxon>Agaricomycotina</taxon>
        <taxon>Agaricomycetes</taxon>
        <taxon>Agaricomycetidae</taxon>
        <taxon>Agaricales</taxon>
        <taxon>Agaricineae</taxon>
        <taxon>Agaricaceae</taxon>
        <taxon>Agaricus</taxon>
    </lineage>
</organism>
<feature type="region of interest" description="Disordered" evidence="5">
    <location>
        <begin position="305"/>
        <end position="355"/>
    </location>
</feature>
<keyword evidence="3 6" id="KW-1133">Transmembrane helix</keyword>
<keyword evidence="8" id="KW-1185">Reference proteome</keyword>
<dbReference type="eggNOG" id="KOG3966">
    <property type="taxonomic scope" value="Eukaryota"/>
</dbReference>
<evidence type="ECO:0000256" key="1">
    <source>
        <dbReference type="ARBA" id="ARBA00004141"/>
    </source>
</evidence>
<dbReference type="AlphaFoldDB" id="K5XHV1"/>
<dbReference type="GO" id="GO:0005783">
    <property type="term" value="C:endoplasmic reticulum"/>
    <property type="evidence" value="ECO:0007669"/>
    <property type="project" value="TreeGrafter"/>
</dbReference>
<feature type="transmembrane region" description="Helical" evidence="6">
    <location>
        <begin position="55"/>
        <end position="73"/>
    </location>
</feature>
<dbReference type="RefSeq" id="XP_007326895.1">
    <property type="nucleotide sequence ID" value="XM_007326833.1"/>
</dbReference>
<feature type="transmembrane region" description="Helical" evidence="6">
    <location>
        <begin position="208"/>
        <end position="241"/>
    </location>
</feature>
<evidence type="ECO:0000256" key="4">
    <source>
        <dbReference type="ARBA" id="ARBA00023136"/>
    </source>
</evidence>
<sequence>MSARSTYPHFIPLHENIFLQLTWALRGLYDSFRVHTLISSIANDAEIRANIFKSVLLNSLSLTSIYTYDIFLHPLVKDQEKWLHRNLGRFYQILWLLPVVGIAFYLNMAWCSVIAKRTFLLHFGSRAVVQPPRSYSNFLNQLATSAYRVVMVFTSLVVSYGLKKIPYVGFGLEFAFMCWVDSYYFFESVWINRGFSFSGRIRHLEERWAYYFAFGFPSAVICMLGNGLASFALFALVYPLYIILATHASPAPINPYNPTSKTDNDTIRHPSPFVPIRLHIFGPVVFLNDLIAKFLDMIVPPTKPRHVSRNSAVGGPPDSIEEGSGIELNSLKSIPTRPTRPIQSRVNIGARRKLD</sequence>
<dbReference type="GO" id="GO:0016020">
    <property type="term" value="C:membrane"/>
    <property type="evidence" value="ECO:0007669"/>
    <property type="project" value="UniProtKB-SubCell"/>
</dbReference>
<dbReference type="Proteomes" id="UP000008493">
    <property type="component" value="Unassembled WGS sequence"/>
</dbReference>
<dbReference type="EMBL" id="JH971386">
    <property type="protein sequence ID" value="EKM83043.1"/>
    <property type="molecule type" value="Genomic_DNA"/>
</dbReference>
<dbReference type="PANTHER" id="PTHR21389:SF0">
    <property type="entry name" value="ETOPOSIDE-INDUCED PROTEIN 2.4 HOMOLOG"/>
    <property type="match status" value="1"/>
</dbReference>
<comment type="subcellular location">
    <subcellularLocation>
        <location evidence="1">Membrane</location>
        <topology evidence="1">Multi-pass membrane protein</topology>
    </subcellularLocation>
</comment>
<keyword evidence="4 6" id="KW-0472">Membrane</keyword>
<reference evidence="8" key="1">
    <citation type="journal article" date="2012" name="Proc. Natl. Acad. Sci. U.S.A.">
        <title>Genome sequence of the button mushroom Agaricus bisporus reveals mechanisms governing adaptation to a humic-rich ecological niche.</title>
        <authorList>
            <person name="Morin E."/>
            <person name="Kohler A."/>
            <person name="Baker A.R."/>
            <person name="Foulongne-Oriol M."/>
            <person name="Lombard V."/>
            <person name="Nagy L.G."/>
            <person name="Ohm R.A."/>
            <person name="Patyshakuliyeva A."/>
            <person name="Brun A."/>
            <person name="Aerts A.L."/>
            <person name="Bailey A.M."/>
            <person name="Billette C."/>
            <person name="Coutinho P.M."/>
            <person name="Deakin G."/>
            <person name="Doddapaneni H."/>
            <person name="Floudas D."/>
            <person name="Grimwood J."/>
            <person name="Hilden K."/>
            <person name="Kuees U."/>
            <person name="LaButti K.M."/>
            <person name="Lapidus A."/>
            <person name="Lindquist E.A."/>
            <person name="Lucas S.M."/>
            <person name="Murat C."/>
            <person name="Riley R.W."/>
            <person name="Salamov A.A."/>
            <person name="Schmutz J."/>
            <person name="Subramanian V."/>
            <person name="Woesten H.A.B."/>
            <person name="Xu J."/>
            <person name="Eastwood D.C."/>
            <person name="Foster G.D."/>
            <person name="Sonnenberg A.S."/>
            <person name="Cullen D."/>
            <person name="de Vries R.P."/>
            <person name="Lundell T."/>
            <person name="Hibbett D.S."/>
            <person name="Henrissat B."/>
            <person name="Burton K.S."/>
            <person name="Kerrigan R.W."/>
            <person name="Challen M.P."/>
            <person name="Grigoriev I.V."/>
            <person name="Martin F."/>
        </authorList>
    </citation>
    <scope>NUCLEOTIDE SEQUENCE [LARGE SCALE GENOMIC DNA]</scope>
    <source>
        <strain evidence="8">JB137-S8 / ATCC MYA-4627 / FGSC 10392</strain>
    </source>
</reference>
<dbReference type="STRING" id="597362.K5XHV1"/>
<dbReference type="Pfam" id="PF07264">
    <property type="entry name" value="EI24"/>
    <property type="match status" value="1"/>
</dbReference>
<dbReference type="InParanoid" id="K5XHV1"/>
<dbReference type="PANTHER" id="PTHR21389">
    <property type="entry name" value="P53 INDUCED PROTEIN"/>
    <property type="match status" value="1"/>
</dbReference>
<evidence type="ECO:0000256" key="3">
    <source>
        <dbReference type="ARBA" id="ARBA00022989"/>
    </source>
</evidence>